<gene>
    <name evidence="3" type="ORF">HNQ79_003435</name>
</gene>
<dbReference type="EMBL" id="JACHEM010000008">
    <property type="protein sequence ID" value="MBB6436960.1"/>
    <property type="molecule type" value="Genomic_DNA"/>
</dbReference>
<keyword evidence="1" id="KW-0472">Membrane</keyword>
<evidence type="ECO:0000256" key="1">
    <source>
        <dbReference type="SAM" id="Phobius"/>
    </source>
</evidence>
<reference evidence="3 4" key="1">
    <citation type="submission" date="2020-08" db="EMBL/GenBank/DDBJ databases">
        <title>Genomic Encyclopedia of Type Strains, Phase IV (KMG-IV): sequencing the most valuable type-strain genomes for metagenomic binning, comparative biology and taxonomic classification.</title>
        <authorList>
            <person name="Goeker M."/>
        </authorList>
    </citation>
    <scope>NUCLEOTIDE SEQUENCE [LARGE SCALE GENOMIC DNA]</scope>
    <source>
        <strain evidence="3 4">DSM 40141</strain>
    </source>
</reference>
<name>A0A7X0HG03_9ACTN</name>
<dbReference type="Proteomes" id="UP000540423">
    <property type="component" value="Unassembled WGS sequence"/>
</dbReference>
<proteinExistence type="predicted"/>
<keyword evidence="1" id="KW-1133">Transmembrane helix</keyword>
<evidence type="ECO:0008006" key="5">
    <source>
        <dbReference type="Google" id="ProtNLM"/>
    </source>
</evidence>
<keyword evidence="4" id="KW-1185">Reference proteome</keyword>
<evidence type="ECO:0000256" key="2">
    <source>
        <dbReference type="SAM" id="SignalP"/>
    </source>
</evidence>
<keyword evidence="2" id="KW-0732">Signal</keyword>
<dbReference type="RefSeq" id="WP_185031861.1">
    <property type="nucleotide sequence ID" value="NZ_BNBN01000001.1"/>
</dbReference>
<comment type="caution">
    <text evidence="3">The sequence shown here is derived from an EMBL/GenBank/DDBJ whole genome shotgun (WGS) entry which is preliminary data.</text>
</comment>
<protein>
    <recommendedName>
        <fullName evidence="5">LPXTG cell wall anchor domain-containing protein</fullName>
    </recommendedName>
</protein>
<sequence>MRSAQLTLCAGVVLAAVIVPAPTALALAPAALAPGAVRDNEESHGSVTVTPSTIAAGGEVDLRIGICGGKKAIGHSEAFSSPAHFHPAADGVMFAEARIRSDAEGRDYGIHVKCEDGSGSADGNVTVVHHRVEPTAPVRAGGGGTAALAADTEGPGTPYTLIGLGLAGVAAVAIAGRSVRKRRGTTH</sequence>
<feature type="transmembrane region" description="Helical" evidence="1">
    <location>
        <begin position="159"/>
        <end position="179"/>
    </location>
</feature>
<dbReference type="AlphaFoldDB" id="A0A7X0HG03"/>
<feature type="chain" id="PRO_5030725564" description="LPXTG cell wall anchor domain-containing protein" evidence="2">
    <location>
        <begin position="27"/>
        <end position="187"/>
    </location>
</feature>
<feature type="signal peptide" evidence="2">
    <location>
        <begin position="1"/>
        <end position="26"/>
    </location>
</feature>
<accession>A0A7X0HG03</accession>
<evidence type="ECO:0000313" key="4">
    <source>
        <dbReference type="Proteomes" id="UP000540423"/>
    </source>
</evidence>
<organism evidence="3 4">
    <name type="scientific">Streptomyces candidus</name>
    <dbReference type="NCBI Taxonomy" id="67283"/>
    <lineage>
        <taxon>Bacteria</taxon>
        <taxon>Bacillati</taxon>
        <taxon>Actinomycetota</taxon>
        <taxon>Actinomycetes</taxon>
        <taxon>Kitasatosporales</taxon>
        <taxon>Streptomycetaceae</taxon>
        <taxon>Streptomyces</taxon>
    </lineage>
</organism>
<evidence type="ECO:0000313" key="3">
    <source>
        <dbReference type="EMBL" id="MBB6436960.1"/>
    </source>
</evidence>
<keyword evidence="1" id="KW-0812">Transmembrane</keyword>